<keyword evidence="2" id="KW-0732">Signal</keyword>
<accession>A0A0F9YUY2</accession>
<feature type="region of interest" description="Disordered" evidence="1">
    <location>
        <begin position="110"/>
        <end position="136"/>
    </location>
</feature>
<dbReference type="AlphaFoldDB" id="A0A0F9YUY2"/>
<feature type="chain" id="PRO_5002530429" evidence="2">
    <location>
        <begin position="24"/>
        <end position="136"/>
    </location>
</feature>
<dbReference type="VEuPathDB" id="MicrosporidiaDB:AAJ76_500099031"/>
<evidence type="ECO:0000313" key="4">
    <source>
        <dbReference type="Proteomes" id="UP000034350"/>
    </source>
</evidence>
<keyword evidence="4" id="KW-1185">Reference proteome</keyword>
<evidence type="ECO:0000313" key="3">
    <source>
        <dbReference type="EMBL" id="KKO76267.1"/>
    </source>
</evidence>
<organism evidence="3 4">
    <name type="scientific">Vairimorpha ceranae</name>
    <dbReference type="NCBI Taxonomy" id="40302"/>
    <lineage>
        <taxon>Eukaryota</taxon>
        <taxon>Fungi</taxon>
        <taxon>Fungi incertae sedis</taxon>
        <taxon>Microsporidia</taxon>
        <taxon>Nosematidae</taxon>
        <taxon>Vairimorpha</taxon>
    </lineage>
</organism>
<dbReference type="GeneID" id="36320849"/>
<comment type="caution">
    <text evidence="3">The sequence shown here is derived from an EMBL/GenBank/DDBJ whole genome shotgun (WGS) entry which is preliminary data.</text>
</comment>
<dbReference type="EMBL" id="JPQZ01000005">
    <property type="protein sequence ID" value="KKO76267.1"/>
    <property type="molecule type" value="Genomic_DNA"/>
</dbReference>
<gene>
    <name evidence="3" type="ORF">AAJ76_500099031</name>
</gene>
<sequence>MNYLNFVCLFFMLSCSESPLLQAETGFQRFTLMAKKAYLDAVQQGRHYVGLLQDKCFLAKDYLMEKFKNLRKRGEPVFVGENNDDNFTEEEMKEMFEKLFKEMKFGAFKEQKNEDSKIEEDAKEEEAQNEEIEKPL</sequence>
<feature type="compositionally biased region" description="Acidic residues" evidence="1">
    <location>
        <begin position="121"/>
        <end position="130"/>
    </location>
</feature>
<evidence type="ECO:0000256" key="1">
    <source>
        <dbReference type="SAM" id="MobiDB-lite"/>
    </source>
</evidence>
<evidence type="ECO:0000256" key="2">
    <source>
        <dbReference type="SAM" id="SignalP"/>
    </source>
</evidence>
<protein>
    <submittedName>
        <fullName evidence="3">Uncharacterized protein</fullName>
    </submittedName>
</protein>
<dbReference type="VEuPathDB" id="MicrosporidiaDB:G9O61_00g008490"/>
<reference evidence="3 4" key="1">
    <citation type="journal article" date="2015" name="Environ. Microbiol.">
        <title>Genome analyses suggest the presence of polyploidy and recent human-driven expansions in eight global populations of the honeybee pathogen Nosema ceranae.</title>
        <authorList>
            <person name="Pelin A."/>
            <person name="Selman M."/>
            <person name="Aris-Brosou S."/>
            <person name="Farinelli L."/>
            <person name="Corradi N."/>
        </authorList>
    </citation>
    <scope>NUCLEOTIDE SEQUENCE [LARGE SCALE GENOMIC DNA]</scope>
    <source>
        <strain evidence="3 4">PA08 1199</strain>
    </source>
</reference>
<name>A0A0F9YUY2_9MICR</name>
<feature type="signal peptide" evidence="2">
    <location>
        <begin position="1"/>
        <end position="23"/>
    </location>
</feature>
<dbReference type="RefSeq" id="XP_024332009.1">
    <property type="nucleotide sequence ID" value="XM_024475901.1"/>
</dbReference>
<feature type="compositionally biased region" description="Basic and acidic residues" evidence="1">
    <location>
        <begin position="110"/>
        <end position="120"/>
    </location>
</feature>
<proteinExistence type="predicted"/>
<dbReference type="Proteomes" id="UP000034350">
    <property type="component" value="Unassembled WGS sequence"/>
</dbReference>
<dbReference type="VEuPathDB" id="MicrosporidiaDB:NCER_101463"/>
<dbReference type="VEuPathDB" id="MicrosporidiaDB:G9O61_00g003830"/>